<evidence type="ECO:0000313" key="3">
    <source>
        <dbReference type="Proteomes" id="UP001165122"/>
    </source>
</evidence>
<name>A0A9W7CFV7_9STRA</name>
<feature type="compositionally biased region" description="Polar residues" evidence="1">
    <location>
        <begin position="85"/>
        <end position="103"/>
    </location>
</feature>
<keyword evidence="3" id="KW-1185">Reference proteome</keyword>
<organism evidence="2 3">
    <name type="scientific">Triparma laevis f. longispina</name>
    <dbReference type="NCBI Taxonomy" id="1714387"/>
    <lineage>
        <taxon>Eukaryota</taxon>
        <taxon>Sar</taxon>
        <taxon>Stramenopiles</taxon>
        <taxon>Ochrophyta</taxon>
        <taxon>Bolidophyceae</taxon>
        <taxon>Parmales</taxon>
        <taxon>Triparmaceae</taxon>
        <taxon>Triparma</taxon>
    </lineage>
</organism>
<feature type="region of interest" description="Disordered" evidence="1">
    <location>
        <begin position="1"/>
        <end position="123"/>
    </location>
</feature>
<dbReference type="EMBL" id="BRXW01000065">
    <property type="protein sequence ID" value="GMI03899.1"/>
    <property type="molecule type" value="Genomic_DNA"/>
</dbReference>
<evidence type="ECO:0008006" key="4">
    <source>
        <dbReference type="Google" id="ProtNLM"/>
    </source>
</evidence>
<comment type="caution">
    <text evidence="2">The sequence shown here is derived from an EMBL/GenBank/DDBJ whole genome shotgun (WGS) entry which is preliminary data.</text>
</comment>
<proteinExistence type="predicted"/>
<feature type="compositionally biased region" description="Acidic residues" evidence="1">
    <location>
        <begin position="55"/>
        <end position="69"/>
    </location>
</feature>
<dbReference type="AlphaFoldDB" id="A0A9W7CFV7"/>
<feature type="compositionally biased region" description="Polar residues" evidence="1">
    <location>
        <begin position="1"/>
        <end position="11"/>
    </location>
</feature>
<protein>
    <recommendedName>
        <fullName evidence="4">HMG box domain-containing protein</fullName>
    </recommendedName>
</protein>
<gene>
    <name evidence="2" type="ORF">TrLO_g6681</name>
</gene>
<dbReference type="OrthoDB" id="10620108at2759"/>
<dbReference type="Proteomes" id="UP001165122">
    <property type="component" value="Unassembled WGS sequence"/>
</dbReference>
<reference evidence="3" key="1">
    <citation type="journal article" date="2023" name="Commun. Biol.">
        <title>Genome analysis of Parmales, the sister group of diatoms, reveals the evolutionary specialization of diatoms from phago-mixotrophs to photoautotrophs.</title>
        <authorList>
            <person name="Ban H."/>
            <person name="Sato S."/>
            <person name="Yoshikawa S."/>
            <person name="Yamada K."/>
            <person name="Nakamura Y."/>
            <person name="Ichinomiya M."/>
            <person name="Sato N."/>
            <person name="Blanc-Mathieu R."/>
            <person name="Endo H."/>
            <person name="Kuwata A."/>
            <person name="Ogata H."/>
        </authorList>
    </citation>
    <scope>NUCLEOTIDE SEQUENCE [LARGE SCALE GENOMIC DNA]</scope>
    <source>
        <strain evidence="3">NIES 3700</strain>
    </source>
</reference>
<sequence length="324" mass="35251">MNNGDSLQRLNDATKVTAEPRTNNSDDAHSVYAASRPPLPPASTSLVNQSRCPGEGDEQQMDSSLDEDTKDVVGGDNVTHEMEGNESQETSPDTRPSPKSQEPTKVKKKPGRPKGSKNTPAKVLKFSRQNISNSFPSQFENKTIEYDAAGIVSAGDLSTSEGRVNILDEAFEAMKRIQKRSWELGWEHWAEGGGEKGGKEEEEVGKAVVVQGGGEVGGGKSVGRGIAPEVQPPAKKRRLKSGYNIFFTKYVVPNTPLYRDQNGNLLQHKSKIVGGAWKALLPEDVMKWKKEAFKINVGLGLLDQDDLQDFLDGKNFSIAQTGAV</sequence>
<accession>A0A9W7CFV7</accession>
<feature type="compositionally biased region" description="Basic and acidic residues" evidence="1">
    <location>
        <begin position="70"/>
        <end position="83"/>
    </location>
</feature>
<feature type="compositionally biased region" description="Basic residues" evidence="1">
    <location>
        <begin position="106"/>
        <end position="115"/>
    </location>
</feature>
<feature type="compositionally biased region" description="Polar residues" evidence="1">
    <location>
        <begin position="42"/>
        <end position="51"/>
    </location>
</feature>
<evidence type="ECO:0000313" key="2">
    <source>
        <dbReference type="EMBL" id="GMI03899.1"/>
    </source>
</evidence>
<evidence type="ECO:0000256" key="1">
    <source>
        <dbReference type="SAM" id="MobiDB-lite"/>
    </source>
</evidence>